<feature type="transmembrane region" description="Helical" evidence="2">
    <location>
        <begin position="185"/>
        <end position="206"/>
    </location>
</feature>
<keyword evidence="2" id="KW-1133">Transmembrane helix</keyword>
<dbReference type="Proteomes" id="UP001231362">
    <property type="component" value="Unassembled WGS sequence"/>
</dbReference>
<evidence type="ECO:0000313" key="3">
    <source>
        <dbReference type="EMBL" id="MDQ0157131.1"/>
    </source>
</evidence>
<comment type="caution">
    <text evidence="3">The sequence shown here is derived from an EMBL/GenBank/DDBJ whole genome shotgun (WGS) entry which is preliminary data.</text>
</comment>
<evidence type="ECO:0000313" key="4">
    <source>
        <dbReference type="Proteomes" id="UP001231362"/>
    </source>
</evidence>
<sequence>MSHRQKWMGFFICFSLLMYLQAFLVQPIYANVEEVQTDGQNIHKTELSDGKGESVGGGGEDVPWWQKAWNWLEDIGSDGLELLDEFGATIGEQLNEFLDWAGEASDGAIDWFSEVGSDIGDWFLEVGSNIGEWFKEVGSAIGGFFSDALEWVKENKWFQTIIAGVLATVAIVVGVFVFVGSWPALAVIAVIGGLALGAGFLYQWLAGDNYNFFGAFFVSLIGGAAGYFGMTTGAFAAAWTWLRHTAAPAAWSWIRNTAVPWMVARSQSVWGWMRNVAFPWLSRKAVAGWRWFKGLPVWGQIRAGYAGGGFLGKVAMGATISGFGSAVINIIGQLLGGEAFDFKSLAVDTILGAITGGFFAPVLATGLALSGSLIATISITGGLENWLGGVIENGEWSNWQSFVSGTLTSLISLGALSKLFGHIPNPFAEEVVTKGAEEPIQNWIEDLLGGGEDSKTNPPKEKPIEEPKQSPSTDPIEEPVQPQVNEPVKEPNTPVDQTERNPIHHRGGGGIKPHPVQQ</sequence>
<name>A0ABT9V848_9BACL</name>
<proteinExistence type="predicted"/>
<keyword evidence="2" id="KW-0812">Transmembrane</keyword>
<feature type="compositionally biased region" description="Basic and acidic residues" evidence="1">
    <location>
        <begin position="452"/>
        <end position="468"/>
    </location>
</feature>
<feature type="transmembrane region" description="Helical" evidence="2">
    <location>
        <begin position="212"/>
        <end position="242"/>
    </location>
</feature>
<organism evidence="3 4">
    <name type="scientific">Anoxybacillus andreesenii</name>
    <dbReference type="NCBI Taxonomy" id="1325932"/>
    <lineage>
        <taxon>Bacteria</taxon>
        <taxon>Bacillati</taxon>
        <taxon>Bacillota</taxon>
        <taxon>Bacilli</taxon>
        <taxon>Bacillales</taxon>
        <taxon>Anoxybacillaceae</taxon>
        <taxon>Anoxybacillus</taxon>
    </lineage>
</organism>
<reference evidence="3 4" key="1">
    <citation type="submission" date="2023-07" db="EMBL/GenBank/DDBJ databases">
        <title>Genomic Encyclopedia of Type Strains, Phase IV (KMG-IV): sequencing the most valuable type-strain genomes for metagenomic binning, comparative biology and taxonomic classification.</title>
        <authorList>
            <person name="Goeker M."/>
        </authorList>
    </citation>
    <scope>NUCLEOTIDE SEQUENCE [LARGE SCALE GENOMIC DNA]</scope>
    <source>
        <strain evidence="3 4">DSM 23948</strain>
    </source>
</reference>
<protein>
    <submittedName>
        <fullName evidence="3">MFS family permease</fullName>
    </submittedName>
</protein>
<keyword evidence="2" id="KW-0472">Membrane</keyword>
<dbReference type="EMBL" id="JAUSTU010000020">
    <property type="protein sequence ID" value="MDQ0157131.1"/>
    <property type="molecule type" value="Genomic_DNA"/>
</dbReference>
<feature type="transmembrane region" description="Helical" evidence="2">
    <location>
        <begin position="157"/>
        <end position="178"/>
    </location>
</feature>
<gene>
    <name evidence="3" type="ORF">J2S07_003459</name>
</gene>
<evidence type="ECO:0000256" key="1">
    <source>
        <dbReference type="SAM" id="MobiDB-lite"/>
    </source>
</evidence>
<keyword evidence="4" id="KW-1185">Reference proteome</keyword>
<dbReference type="RefSeq" id="WP_307151603.1">
    <property type="nucleotide sequence ID" value="NZ_JAUSTU010000020.1"/>
</dbReference>
<feature type="transmembrane region" description="Helical" evidence="2">
    <location>
        <begin position="350"/>
        <end position="379"/>
    </location>
</feature>
<evidence type="ECO:0000256" key="2">
    <source>
        <dbReference type="SAM" id="Phobius"/>
    </source>
</evidence>
<feature type="region of interest" description="Disordered" evidence="1">
    <location>
        <begin position="446"/>
        <end position="518"/>
    </location>
</feature>
<accession>A0ABT9V848</accession>